<dbReference type="Gene3D" id="3.30.70.330">
    <property type="match status" value="1"/>
</dbReference>
<dbReference type="SUPFAM" id="SSF54928">
    <property type="entry name" value="RNA-binding domain, RBD"/>
    <property type="match status" value="1"/>
</dbReference>
<dbReference type="Pfam" id="PF13167">
    <property type="entry name" value="GTP-bdg_N"/>
    <property type="match status" value="1"/>
</dbReference>
<dbReference type="CDD" id="cd01878">
    <property type="entry name" value="HflX"/>
    <property type="match status" value="1"/>
</dbReference>
<keyword evidence="2" id="KW-0479">Metal-binding</keyword>
<dbReference type="PANTHER" id="PTHR10229:SF0">
    <property type="entry name" value="GTP-BINDING PROTEIN 6-RELATED"/>
    <property type="match status" value="1"/>
</dbReference>
<dbReference type="Gene3D" id="3.40.50.11060">
    <property type="entry name" value="GTPase HflX, N-terminal domain"/>
    <property type="match status" value="1"/>
</dbReference>
<dbReference type="InterPro" id="IPR008584">
    <property type="entry name" value="CXXC_Zn-binding_euk"/>
</dbReference>
<dbReference type="InterPro" id="IPR016496">
    <property type="entry name" value="GTPase_HflX"/>
</dbReference>
<dbReference type="Gene3D" id="3.40.50.300">
    <property type="entry name" value="P-loop containing nucleotide triphosphate hydrolases"/>
    <property type="match status" value="1"/>
</dbReference>
<feature type="compositionally biased region" description="Basic and acidic residues" evidence="7">
    <location>
        <begin position="380"/>
        <end position="454"/>
    </location>
</feature>
<evidence type="ECO:0000256" key="3">
    <source>
        <dbReference type="ARBA" id="ARBA00022741"/>
    </source>
</evidence>
<dbReference type="SUPFAM" id="SSF141678">
    <property type="entry name" value="MAL13P1.257-like"/>
    <property type="match status" value="1"/>
</dbReference>
<keyword evidence="3" id="KW-0547">Nucleotide-binding</keyword>
<sequence>MEPTNRLGAVQLQNRLDSLIFGYLHRMGYIKSSEALTNESAYLSSADRKVQMGGQMAFSINDRVHDRTLEEIILLFIEYGRFGISPDLLAISSELRQLSFRLTNLTCLPAVNRSENHQKIYGKATVSRHMQPTALVGDQYNPQRGNFQTFIVQENQSNPSAISYNDHMDEMEDDEKREVGSARRKPHAPQNFNAKVRETLIEPIVEIINEKPWDSVSDIHIDDTSIFSNLDVIGKDFLATFDYAPEMESMQHDQRLTLGYNPVQNDSFDANMMQIENEIVVNTCNEPIPETTYPPPNDILNGSSEVRSLKNITEVPAALPPHPQPPANELHQKLTHFADPQPLLSPIQPIRVKPLSAEKKNRVNSPVEADRADKHKSKERKREKSKERDEKKDGRRTSESRRNSSDLESTRDSRSSRNIDLSPKVRDRNRDFDKDRKSKLSRDREEIAERKPVEDSPSTSNFNKETSPKPAFDPKLKATFLMNKYRNQNKTIPVKIDMNLKTSVAAPVDLLGSIDKEMQSFEKKTADEISIRNKKQPNASTWKIPKKNAAGASPATSKPLPPASSSSSSYQSSTKAENSPPTPFRSNQPPREIQLKKERAREFELCDGDNRKDTTAFIDAKMSLIRLTAMLVNCDKDYRNMQRELNYKNNQKNLKTDCDRQDGDSSSEESVAEQYNTSIVNTHPKTVKYAPQKVNSFKTQQMIALSDDDEGELKDESDNNDGDDDDESDSEIVENVSTPHTSKFREGLSVLVVHPKVRWGSGSASVLKNAERQLEEAVSLVDNLPHMRAVDSVILPVDYNTKRKTIWATGNIEKLIERKEQARATALMINVDVLSPTQQEELFRLFEVPIFDRYNIVLSIFKEYAQTEEARLQISLAELPYIKSRIHALSSKRLNSRPEILHIDPRFSELEGVDLNEMLRKREQELRKELREVIRKNDDVAVKTSVAHDAVVAIVGYTNAGKTSLVKKLTGADELDPKDRLFATLDTSRHCARLPSGRYALFTDTIGFFSDLPIHLIAAFEATLAHVKIANVIIHLRDIANPDWRAQEEDVLATLKSIGVDKNILETRVITVDNKIDKDNAAHVSDTGNKIRISCKTGEGMNDLVQLIDKKVVEATDCKTIRLRLDVRSPIIEYLYRNEFVVAEPKEKDNTLIFDVVVLRRLPKAMTEEEMLEQISPLPEEVIHTFFMPADLSLEPFAFSSMYLVFSQFCDSLLEFEKRFDGYIFVDSKGNDSIAMVEAATNQSYAVFDREAIKKDSRCGTNEQSPYYKDFIKKIEEEASIPIKTVEQQLKMLGMGDDTKTKIEKLETPLVRHILEKEYKKRDRRRLYDRTVQRAPDSPKKEIKDMAKADARPFLALEIKCNLVGITDLKPNEPETFRWHLKMKCTNCGEAPEHWQYIVAHELLEIPGSRGHANVVEKCKLCNRVNTLTIIPDSFKSYSIDKNEKWQPLVTFDCRGIEPYDFDPRNDWVAAWADYDEKAGESVEISEITSQFSHVKDPKKK</sequence>
<dbReference type="Pfam" id="PF03467">
    <property type="entry name" value="Smg4_UPF3"/>
    <property type="match status" value="1"/>
</dbReference>
<dbReference type="Pfam" id="PF05907">
    <property type="entry name" value="CXXC_Zn-b_euk"/>
    <property type="match status" value="1"/>
</dbReference>
<dbReference type="Pfam" id="PF01926">
    <property type="entry name" value="MMR_HSR1"/>
    <property type="match status" value="1"/>
</dbReference>
<dbReference type="GO" id="GO:0005737">
    <property type="term" value="C:cytoplasm"/>
    <property type="evidence" value="ECO:0007669"/>
    <property type="project" value="TreeGrafter"/>
</dbReference>
<dbReference type="InterPro" id="IPR042108">
    <property type="entry name" value="GTPase_HflX_N_sf"/>
</dbReference>
<feature type="region of interest" description="Disordered" evidence="7">
    <location>
        <begin position="340"/>
        <end position="475"/>
    </location>
</feature>
<dbReference type="Proteomes" id="UP000494206">
    <property type="component" value="Unassembled WGS sequence"/>
</dbReference>
<organism evidence="9 10">
    <name type="scientific">Caenorhabditis bovis</name>
    <dbReference type="NCBI Taxonomy" id="2654633"/>
    <lineage>
        <taxon>Eukaryota</taxon>
        <taxon>Metazoa</taxon>
        <taxon>Ecdysozoa</taxon>
        <taxon>Nematoda</taxon>
        <taxon>Chromadorea</taxon>
        <taxon>Rhabditida</taxon>
        <taxon>Rhabditina</taxon>
        <taxon>Rhabditomorpha</taxon>
        <taxon>Rhabditoidea</taxon>
        <taxon>Rhabditidae</taxon>
        <taxon>Peloderinae</taxon>
        <taxon>Caenorhabditis</taxon>
    </lineage>
</organism>
<dbReference type="GO" id="GO:0043022">
    <property type="term" value="F:ribosome binding"/>
    <property type="evidence" value="ECO:0007669"/>
    <property type="project" value="TreeGrafter"/>
</dbReference>
<accession>A0A8S1EC95</accession>
<evidence type="ECO:0000256" key="7">
    <source>
        <dbReference type="SAM" id="MobiDB-lite"/>
    </source>
</evidence>
<dbReference type="InterPro" id="IPR012677">
    <property type="entry name" value="Nucleotide-bd_a/b_plait_sf"/>
</dbReference>
<dbReference type="EMBL" id="CADEPM010000001">
    <property type="protein sequence ID" value="CAB3397728.1"/>
    <property type="molecule type" value="Genomic_DNA"/>
</dbReference>
<feature type="compositionally biased region" description="Basic and acidic residues" evidence="7">
    <location>
        <begin position="654"/>
        <end position="663"/>
    </location>
</feature>
<protein>
    <recommendedName>
        <fullName evidence="8">Hflx-type G domain-containing protein</fullName>
    </recommendedName>
</protein>
<evidence type="ECO:0000256" key="4">
    <source>
        <dbReference type="ARBA" id="ARBA00022842"/>
    </source>
</evidence>
<reference evidence="9 10" key="1">
    <citation type="submission" date="2020-04" db="EMBL/GenBank/DDBJ databases">
        <authorList>
            <person name="Laetsch R D."/>
            <person name="Stevens L."/>
            <person name="Kumar S."/>
            <person name="Blaxter L. M."/>
        </authorList>
    </citation>
    <scope>NUCLEOTIDE SEQUENCE [LARGE SCALE GENOMIC DNA]</scope>
</reference>
<keyword evidence="5" id="KW-0342">GTP-binding</keyword>
<keyword evidence="4" id="KW-0460">Magnesium</keyword>
<evidence type="ECO:0000313" key="10">
    <source>
        <dbReference type="Proteomes" id="UP000494206"/>
    </source>
</evidence>
<gene>
    <name evidence="9" type="ORF">CBOVIS_LOCUS1098</name>
</gene>
<dbReference type="InterPro" id="IPR027417">
    <property type="entry name" value="P-loop_NTPase"/>
</dbReference>
<evidence type="ECO:0000256" key="2">
    <source>
        <dbReference type="ARBA" id="ARBA00022723"/>
    </source>
</evidence>
<dbReference type="CDD" id="cd12455">
    <property type="entry name" value="RRM_like_Smg4_UPF3"/>
    <property type="match status" value="1"/>
</dbReference>
<keyword evidence="10" id="KW-1185">Reference proteome</keyword>
<evidence type="ECO:0000256" key="5">
    <source>
        <dbReference type="ARBA" id="ARBA00023134"/>
    </source>
</evidence>
<feature type="region of interest" description="Disordered" evidence="7">
    <location>
        <begin position="525"/>
        <end position="590"/>
    </location>
</feature>
<dbReference type="GO" id="GO:0046872">
    <property type="term" value="F:metal ion binding"/>
    <property type="evidence" value="ECO:0007669"/>
    <property type="project" value="UniProtKB-KW"/>
</dbReference>
<evidence type="ECO:0000256" key="6">
    <source>
        <dbReference type="ARBA" id="ARBA00023161"/>
    </source>
</evidence>
<evidence type="ECO:0000259" key="8">
    <source>
        <dbReference type="PROSITE" id="PS51705"/>
    </source>
</evidence>
<comment type="similarity">
    <text evidence="1">Belongs to the RENT3 family.</text>
</comment>
<feature type="region of interest" description="Disordered" evidence="7">
    <location>
        <begin position="705"/>
        <end position="739"/>
    </location>
</feature>
<dbReference type="FunFam" id="3.40.50.300:FF:000886">
    <property type="entry name" value="Putative GTP-binding protein 6"/>
    <property type="match status" value="1"/>
</dbReference>
<feature type="compositionally biased region" description="Polar residues" evidence="7">
    <location>
        <begin position="456"/>
        <end position="465"/>
    </location>
</feature>
<feature type="compositionally biased region" description="Low complexity" evidence="7">
    <location>
        <begin position="552"/>
        <end position="576"/>
    </location>
</feature>
<dbReference type="GO" id="GO:0003676">
    <property type="term" value="F:nucleic acid binding"/>
    <property type="evidence" value="ECO:0007669"/>
    <property type="project" value="InterPro"/>
</dbReference>
<dbReference type="GO" id="GO:0000184">
    <property type="term" value="P:nuclear-transcribed mRNA catabolic process, nonsense-mediated decay"/>
    <property type="evidence" value="ECO:0007669"/>
    <property type="project" value="UniProtKB-KW"/>
</dbReference>
<dbReference type="SUPFAM" id="SSF52540">
    <property type="entry name" value="P-loop containing nucleoside triphosphate hydrolases"/>
    <property type="match status" value="1"/>
</dbReference>
<keyword evidence="6" id="KW-0866">Nonsense-mediated mRNA decay</keyword>
<evidence type="ECO:0000256" key="1">
    <source>
        <dbReference type="ARBA" id="ARBA00005991"/>
    </source>
</evidence>
<feature type="compositionally biased region" description="Acidic residues" evidence="7">
    <location>
        <begin position="706"/>
        <end position="732"/>
    </location>
</feature>
<dbReference type="InterPro" id="IPR035979">
    <property type="entry name" value="RBD_domain_sf"/>
</dbReference>
<dbReference type="InterPro" id="IPR025121">
    <property type="entry name" value="GTPase_HflX_N"/>
</dbReference>
<evidence type="ECO:0000313" key="9">
    <source>
        <dbReference type="EMBL" id="CAB3397728.1"/>
    </source>
</evidence>
<dbReference type="InterPro" id="IPR006594">
    <property type="entry name" value="LisH"/>
</dbReference>
<comment type="caution">
    <text evidence="9">The sequence shown here is derived from an EMBL/GenBank/DDBJ whole genome shotgun (WGS) entry which is preliminary data.</text>
</comment>
<feature type="region of interest" description="Disordered" evidence="7">
    <location>
        <begin position="652"/>
        <end position="679"/>
    </location>
</feature>
<proteinExistence type="inferred from homology"/>
<feature type="domain" description="Hflx-type G" evidence="8">
    <location>
        <begin position="950"/>
        <end position="1116"/>
    </location>
</feature>
<dbReference type="InterPro" id="IPR005120">
    <property type="entry name" value="UPF3_dom"/>
</dbReference>
<name>A0A8S1EC95_9PELO</name>
<dbReference type="InterPro" id="IPR030394">
    <property type="entry name" value="G_HFLX_dom"/>
</dbReference>
<dbReference type="PROSITE" id="PS51705">
    <property type="entry name" value="G_HFLX"/>
    <property type="match status" value="1"/>
</dbReference>
<dbReference type="GO" id="GO:0005525">
    <property type="term" value="F:GTP binding"/>
    <property type="evidence" value="ECO:0007669"/>
    <property type="project" value="UniProtKB-KW"/>
</dbReference>
<dbReference type="PANTHER" id="PTHR10229">
    <property type="entry name" value="GTP-BINDING PROTEIN HFLX"/>
    <property type="match status" value="1"/>
</dbReference>
<dbReference type="InterPro" id="IPR006073">
    <property type="entry name" value="GTP-bd"/>
</dbReference>
<dbReference type="PROSITE" id="PS50896">
    <property type="entry name" value="LISH"/>
    <property type="match status" value="1"/>
</dbReference>
<dbReference type="OrthoDB" id="10268034at2759"/>